<feature type="domain" description="DUF1206" evidence="3">
    <location>
        <begin position="116"/>
        <end position="183"/>
    </location>
</feature>
<feature type="transmembrane region" description="Helical" evidence="2">
    <location>
        <begin position="158"/>
        <end position="179"/>
    </location>
</feature>
<reference evidence="4 5" key="1">
    <citation type="submission" date="2023-07" db="EMBL/GenBank/DDBJ databases">
        <title>Genomic Encyclopedia of Type Strains, Phase IV (KMG-IV): sequencing the most valuable type-strain genomes for metagenomic binning, comparative biology and taxonomic classification.</title>
        <authorList>
            <person name="Goeker M."/>
        </authorList>
    </citation>
    <scope>NUCLEOTIDE SEQUENCE [LARGE SCALE GENOMIC DNA]</scope>
    <source>
        <strain evidence="4 5">DSM 19154</strain>
    </source>
</reference>
<proteinExistence type="predicted"/>
<feature type="transmembrane region" description="Helical" evidence="2">
    <location>
        <begin position="77"/>
        <end position="99"/>
    </location>
</feature>
<evidence type="ECO:0000313" key="4">
    <source>
        <dbReference type="EMBL" id="MDQ0207692.1"/>
    </source>
</evidence>
<feature type="transmembrane region" description="Helical" evidence="2">
    <location>
        <begin position="211"/>
        <end position="232"/>
    </location>
</feature>
<dbReference type="InterPro" id="IPR009597">
    <property type="entry name" value="DUF1206"/>
</dbReference>
<dbReference type="Pfam" id="PF06724">
    <property type="entry name" value="DUF1206"/>
    <property type="match status" value="3"/>
</dbReference>
<evidence type="ECO:0000256" key="1">
    <source>
        <dbReference type="SAM" id="MobiDB-lite"/>
    </source>
</evidence>
<keyword evidence="2" id="KW-1133">Transmembrane helix</keyword>
<feature type="domain" description="DUF1206" evidence="3">
    <location>
        <begin position="32"/>
        <end position="99"/>
    </location>
</feature>
<protein>
    <recommendedName>
        <fullName evidence="3">DUF1206 domain-containing protein</fullName>
    </recommendedName>
</protein>
<comment type="caution">
    <text evidence="4">The sequence shown here is derived from an EMBL/GenBank/DDBJ whole genome shotgun (WGS) entry which is preliminary data.</text>
</comment>
<evidence type="ECO:0000259" key="3">
    <source>
        <dbReference type="Pfam" id="PF06724"/>
    </source>
</evidence>
<sequence>MKNKPPSKEKTKQKATEAKHESKPWIRRFGRIGYMSQGFVYILIGVLAFMAAIGVGGDTEDTTGALQSLASIPFGEVVLWLVAIGLMGYVIWMLIRGIADTGNFGHGPKGIIIRIAFFSSAIIYASLAFNAAKFATHSGGSGGSDEQTYSQILLSQPFGQWLIGAAGAGIIGFAIYEGYKAYKELFMKEFKISEMNKHETRLTRTSGKIGLFARAIVFALIGFFLIRTAISADADETEGFDGALYELSQQPFGQWLLGAVALGLVVFGIYGIIYGRYINMNFGKNNET</sequence>
<dbReference type="RefSeq" id="WP_306983179.1">
    <property type="nucleotide sequence ID" value="NZ_JAUSUA010000003.1"/>
</dbReference>
<keyword evidence="5" id="KW-1185">Reference proteome</keyword>
<organism evidence="4 5">
    <name type="scientific">Alkalicoccobacillus murimartini</name>
    <dbReference type="NCBI Taxonomy" id="171685"/>
    <lineage>
        <taxon>Bacteria</taxon>
        <taxon>Bacillati</taxon>
        <taxon>Bacillota</taxon>
        <taxon>Bacilli</taxon>
        <taxon>Bacillales</taxon>
        <taxon>Bacillaceae</taxon>
        <taxon>Alkalicoccobacillus</taxon>
    </lineage>
</organism>
<feature type="transmembrane region" description="Helical" evidence="2">
    <location>
        <begin position="252"/>
        <end position="274"/>
    </location>
</feature>
<feature type="region of interest" description="Disordered" evidence="1">
    <location>
        <begin position="1"/>
        <end position="22"/>
    </location>
</feature>
<feature type="transmembrane region" description="Helical" evidence="2">
    <location>
        <begin position="111"/>
        <end position="132"/>
    </location>
</feature>
<dbReference type="EMBL" id="JAUSUA010000003">
    <property type="protein sequence ID" value="MDQ0207692.1"/>
    <property type="molecule type" value="Genomic_DNA"/>
</dbReference>
<feature type="domain" description="DUF1206" evidence="3">
    <location>
        <begin position="209"/>
        <end position="277"/>
    </location>
</feature>
<gene>
    <name evidence="4" type="ORF">J2S05_002493</name>
</gene>
<keyword evidence="2" id="KW-0812">Transmembrane</keyword>
<dbReference type="Proteomes" id="UP001225034">
    <property type="component" value="Unassembled WGS sequence"/>
</dbReference>
<evidence type="ECO:0000256" key="2">
    <source>
        <dbReference type="SAM" id="Phobius"/>
    </source>
</evidence>
<name>A0ABT9YIN9_9BACI</name>
<feature type="transmembrane region" description="Helical" evidence="2">
    <location>
        <begin position="38"/>
        <end position="57"/>
    </location>
</feature>
<evidence type="ECO:0000313" key="5">
    <source>
        <dbReference type="Proteomes" id="UP001225034"/>
    </source>
</evidence>
<keyword evidence="2" id="KW-0472">Membrane</keyword>
<accession>A0ABT9YIN9</accession>